<proteinExistence type="predicted"/>
<comment type="caution">
    <text evidence="2">The sequence shown here is derived from an EMBL/GenBank/DDBJ whole genome shotgun (WGS) entry which is preliminary data.</text>
</comment>
<organism evidence="2 3">
    <name type="scientific">Clohesyomyces aquaticus</name>
    <dbReference type="NCBI Taxonomy" id="1231657"/>
    <lineage>
        <taxon>Eukaryota</taxon>
        <taxon>Fungi</taxon>
        <taxon>Dikarya</taxon>
        <taxon>Ascomycota</taxon>
        <taxon>Pezizomycotina</taxon>
        <taxon>Dothideomycetes</taxon>
        <taxon>Pleosporomycetidae</taxon>
        <taxon>Pleosporales</taxon>
        <taxon>Lindgomycetaceae</taxon>
        <taxon>Clohesyomyces</taxon>
    </lineage>
</organism>
<sequence length="398" mass="43267">MAPSSSLTTQKDKAARKASPKHVNFTRQAAIAIIPADMETWANSSPPSSPTPEQELWARKNVDAELAALGGGLAEPTMTVADQKPQAPKQSQPPKKTFGDILGREDAVPMDSFDRPPKPKRKVSDRWQSAISGIIEKGKGGLNEKPRSNVERSSRTPSTIIESMRVGKNPSRESLPPLPPRKHTEQTQHSQDARKSTAANPAPNPTTRVPPRKPMTPPKPPHLTDSTPTLRPSGPAYSTNRKVSAPPKLPLDLGPSNPFSRSEEALHPGSSRSPFQRNAFPSPEIHPLRGNPVSPPQIRLAPSPASSTEPPVALPRARIPPSPASSTQSLDAHKRHGSDFSSFVPVEQMATMDVLDEEERERKAAQPSSRFKDKAKRFSKKVVDKAAEEREKRHGGAL</sequence>
<feature type="compositionally biased region" description="Low complexity" evidence="1">
    <location>
        <begin position="83"/>
        <end position="96"/>
    </location>
</feature>
<feature type="compositionally biased region" description="Basic and acidic residues" evidence="1">
    <location>
        <begin position="381"/>
        <end position="398"/>
    </location>
</feature>
<protein>
    <submittedName>
        <fullName evidence="2">Uncharacterized protein</fullName>
    </submittedName>
</protein>
<dbReference type="OrthoDB" id="10535527at2759"/>
<feature type="compositionally biased region" description="Basic and acidic residues" evidence="1">
    <location>
        <begin position="102"/>
        <end position="125"/>
    </location>
</feature>
<reference evidence="2 3" key="1">
    <citation type="submission" date="2016-07" db="EMBL/GenBank/DDBJ databases">
        <title>Pervasive Adenine N6-methylation of Active Genes in Fungi.</title>
        <authorList>
            <consortium name="DOE Joint Genome Institute"/>
            <person name="Mondo S.J."/>
            <person name="Dannebaum R.O."/>
            <person name="Kuo R.C."/>
            <person name="Labutti K."/>
            <person name="Haridas S."/>
            <person name="Kuo A."/>
            <person name="Salamov A."/>
            <person name="Ahrendt S.R."/>
            <person name="Lipzen A."/>
            <person name="Sullivan W."/>
            <person name="Andreopoulos W.B."/>
            <person name="Clum A."/>
            <person name="Lindquist E."/>
            <person name="Daum C."/>
            <person name="Ramamoorthy G.K."/>
            <person name="Gryganskyi A."/>
            <person name="Culley D."/>
            <person name="Magnuson J.K."/>
            <person name="James T.Y."/>
            <person name="O'Malley M.A."/>
            <person name="Stajich J.E."/>
            <person name="Spatafora J.W."/>
            <person name="Visel A."/>
            <person name="Grigoriev I.V."/>
        </authorList>
    </citation>
    <scope>NUCLEOTIDE SEQUENCE [LARGE SCALE GENOMIC DNA]</scope>
    <source>
        <strain evidence="2 3">CBS 115471</strain>
    </source>
</reference>
<gene>
    <name evidence="2" type="ORF">BCR34DRAFT_576675</name>
</gene>
<feature type="compositionally biased region" description="Pro residues" evidence="1">
    <location>
        <begin position="212"/>
        <end position="221"/>
    </location>
</feature>
<feature type="region of interest" description="Disordered" evidence="1">
    <location>
        <begin position="69"/>
        <end position="398"/>
    </location>
</feature>
<feature type="compositionally biased region" description="Polar residues" evidence="1">
    <location>
        <begin position="224"/>
        <end position="242"/>
    </location>
</feature>
<dbReference type="AlphaFoldDB" id="A0A1Y1YMP6"/>
<evidence type="ECO:0000256" key="1">
    <source>
        <dbReference type="SAM" id="MobiDB-lite"/>
    </source>
</evidence>
<feature type="region of interest" description="Disordered" evidence="1">
    <location>
        <begin position="1"/>
        <end position="23"/>
    </location>
</feature>
<accession>A0A1Y1YMP6</accession>
<feature type="compositionally biased region" description="Basic and acidic residues" evidence="1">
    <location>
        <begin position="136"/>
        <end position="154"/>
    </location>
</feature>
<name>A0A1Y1YMP6_9PLEO</name>
<evidence type="ECO:0000313" key="3">
    <source>
        <dbReference type="Proteomes" id="UP000193144"/>
    </source>
</evidence>
<evidence type="ECO:0000313" key="2">
    <source>
        <dbReference type="EMBL" id="ORX99287.1"/>
    </source>
</evidence>
<dbReference type="EMBL" id="MCFA01000200">
    <property type="protein sequence ID" value="ORX99287.1"/>
    <property type="molecule type" value="Genomic_DNA"/>
</dbReference>
<dbReference type="Proteomes" id="UP000193144">
    <property type="component" value="Unassembled WGS sequence"/>
</dbReference>
<keyword evidence="3" id="KW-1185">Reference proteome</keyword>
<feature type="compositionally biased region" description="Basic and acidic residues" evidence="1">
    <location>
        <begin position="182"/>
        <end position="195"/>
    </location>
</feature>